<dbReference type="InterPro" id="IPR015421">
    <property type="entry name" value="PyrdxlP-dep_Trfase_major"/>
</dbReference>
<dbReference type="GO" id="GO:0019346">
    <property type="term" value="P:transsulfuration"/>
    <property type="evidence" value="ECO:0007669"/>
    <property type="project" value="InterPro"/>
</dbReference>
<gene>
    <name evidence="5" type="ORF">BS47DRAFT_1485985</name>
</gene>
<sequence length="655" mass="72479">MSTVTVTRTPTALGLSLPADVPHGVSVSLPTWEDNIGYERGDSRVMDKLTSGYPRFYIQLQIQRLQAVCERKFGLPHERCHIFPSLRIAEACRAFMHAHSPDTSHPVLVRIAQFLIQASSSPTSLSQTSGAKDSSIELHIVFFPVDSAPLAKQFWQHTGNGISSRMAERCLSLLPSQDVPSAQITPGHGSDSPPIAAGAWNKSRNRHYAGLKKGSHITSASPEGVSLSSGKDEAPDDVADYLEEHYGRNLPISAASLAKRALRRRVAGVMVHDEIPLSDSEVRRGPCVTEDDVYFYPTGMSAVWHSHQLALATLPPAKSVCFGFPYLDTYKILLKWGLGAISLGMALILISIPLLNCWPHRRAIRPFLPLYCEFPSNPLLRSPNLARLRKLADDYGFLIVVDETIGSFANVEILPFADIIVSSLTKVFSGETNVMGGSLVLNPLSHHYHTLKEKMTATYEDLYWMEDAIHLERNSRDFAPRVRKINQNSEALCGFLRSKSLAYRQQQGEDVKSDDEVPIVMKEVYYPKWITPENYEACRLGSLTQAPQSKAVSSERDGGYGGLFSITFTSELASAAFFDALRCEKGPSLGTNFTLACPYTILAHYTELEWAAEYGVETGLVRVSVGLEDQSVLMAWFSEALNKTEDAIRRVRARA</sequence>
<comment type="caution">
    <text evidence="5">The sequence shown here is derived from an EMBL/GenBank/DDBJ whole genome shotgun (WGS) entry which is preliminary data.</text>
</comment>
<name>A0A9P6AVX0_9AGAM</name>
<dbReference type="GO" id="GO:0003962">
    <property type="term" value="F:cystathionine gamma-synthase activity"/>
    <property type="evidence" value="ECO:0007669"/>
    <property type="project" value="TreeGrafter"/>
</dbReference>
<keyword evidence="4" id="KW-0812">Transmembrane</keyword>
<keyword evidence="6" id="KW-1185">Reference proteome</keyword>
<evidence type="ECO:0000256" key="1">
    <source>
        <dbReference type="ARBA" id="ARBA00001933"/>
    </source>
</evidence>
<evidence type="ECO:0000256" key="2">
    <source>
        <dbReference type="ARBA" id="ARBA00022898"/>
    </source>
</evidence>
<comment type="cofactor">
    <cofactor evidence="1">
        <name>pyridoxal 5'-phosphate</name>
        <dbReference type="ChEBI" id="CHEBI:597326"/>
    </cofactor>
</comment>
<evidence type="ECO:0000313" key="6">
    <source>
        <dbReference type="Proteomes" id="UP000886523"/>
    </source>
</evidence>
<dbReference type="InterPro" id="IPR015422">
    <property type="entry name" value="PyrdxlP-dep_Trfase_small"/>
</dbReference>
<dbReference type="PANTHER" id="PTHR42699">
    <property type="match status" value="1"/>
</dbReference>
<dbReference type="Pfam" id="PF01053">
    <property type="entry name" value="Cys_Met_Meta_PP"/>
    <property type="match status" value="1"/>
</dbReference>
<dbReference type="InterPro" id="IPR000277">
    <property type="entry name" value="Cys/Met-Metab_PyrdxlP-dep_enz"/>
</dbReference>
<protein>
    <recommendedName>
        <fullName evidence="7">Cystathionine gamma-synthase</fullName>
    </recommendedName>
</protein>
<dbReference type="InterPro" id="IPR051750">
    <property type="entry name" value="Trans-sulfuration_enzymes"/>
</dbReference>
<dbReference type="FunFam" id="3.90.1150.10:FF:000063">
    <property type="entry name" value="Probable cystathionine gamma-synthase"/>
    <property type="match status" value="1"/>
</dbReference>
<dbReference type="InterPro" id="IPR015424">
    <property type="entry name" value="PyrdxlP-dep_Trfase"/>
</dbReference>
<feature type="region of interest" description="Disordered" evidence="3">
    <location>
        <begin position="213"/>
        <end position="233"/>
    </location>
</feature>
<dbReference type="Gene3D" id="3.40.640.10">
    <property type="entry name" value="Type I PLP-dependent aspartate aminotransferase-like (Major domain)"/>
    <property type="match status" value="1"/>
</dbReference>
<dbReference type="SUPFAM" id="SSF53383">
    <property type="entry name" value="PLP-dependent transferases"/>
    <property type="match status" value="1"/>
</dbReference>
<keyword evidence="4" id="KW-1133">Transmembrane helix</keyword>
<evidence type="ECO:0000256" key="3">
    <source>
        <dbReference type="SAM" id="MobiDB-lite"/>
    </source>
</evidence>
<reference evidence="5" key="1">
    <citation type="journal article" date="2020" name="Nat. Commun.">
        <title>Large-scale genome sequencing of mycorrhizal fungi provides insights into the early evolution of symbiotic traits.</title>
        <authorList>
            <person name="Miyauchi S."/>
            <person name="Kiss E."/>
            <person name="Kuo A."/>
            <person name="Drula E."/>
            <person name="Kohler A."/>
            <person name="Sanchez-Garcia M."/>
            <person name="Morin E."/>
            <person name="Andreopoulos B."/>
            <person name="Barry K.W."/>
            <person name="Bonito G."/>
            <person name="Buee M."/>
            <person name="Carver A."/>
            <person name="Chen C."/>
            <person name="Cichocki N."/>
            <person name="Clum A."/>
            <person name="Culley D."/>
            <person name="Crous P.W."/>
            <person name="Fauchery L."/>
            <person name="Girlanda M."/>
            <person name="Hayes R.D."/>
            <person name="Keri Z."/>
            <person name="LaButti K."/>
            <person name="Lipzen A."/>
            <person name="Lombard V."/>
            <person name="Magnuson J."/>
            <person name="Maillard F."/>
            <person name="Murat C."/>
            <person name="Nolan M."/>
            <person name="Ohm R.A."/>
            <person name="Pangilinan J."/>
            <person name="Pereira M.F."/>
            <person name="Perotto S."/>
            <person name="Peter M."/>
            <person name="Pfister S."/>
            <person name="Riley R."/>
            <person name="Sitrit Y."/>
            <person name="Stielow J.B."/>
            <person name="Szollosi G."/>
            <person name="Zifcakova L."/>
            <person name="Stursova M."/>
            <person name="Spatafora J.W."/>
            <person name="Tedersoo L."/>
            <person name="Vaario L.M."/>
            <person name="Yamada A."/>
            <person name="Yan M."/>
            <person name="Wang P."/>
            <person name="Xu J."/>
            <person name="Bruns T."/>
            <person name="Baldrian P."/>
            <person name="Vilgalys R."/>
            <person name="Dunand C."/>
            <person name="Henrissat B."/>
            <person name="Grigoriev I.V."/>
            <person name="Hibbett D."/>
            <person name="Nagy L.G."/>
            <person name="Martin F.M."/>
        </authorList>
    </citation>
    <scope>NUCLEOTIDE SEQUENCE</scope>
    <source>
        <strain evidence="5">UP504</strain>
    </source>
</reference>
<evidence type="ECO:0000313" key="5">
    <source>
        <dbReference type="EMBL" id="KAF9512943.1"/>
    </source>
</evidence>
<dbReference type="PANTHER" id="PTHR42699:SF1">
    <property type="entry name" value="CYSTATHIONINE GAMMA-SYNTHASE-RELATED"/>
    <property type="match status" value="1"/>
</dbReference>
<dbReference type="Gene3D" id="3.90.1150.10">
    <property type="entry name" value="Aspartate Aminotransferase, domain 1"/>
    <property type="match status" value="1"/>
</dbReference>
<dbReference type="AlphaFoldDB" id="A0A9P6AVX0"/>
<keyword evidence="2" id="KW-0663">Pyridoxal phosphate</keyword>
<dbReference type="Proteomes" id="UP000886523">
    <property type="component" value="Unassembled WGS sequence"/>
</dbReference>
<proteinExistence type="predicted"/>
<feature type="transmembrane region" description="Helical" evidence="4">
    <location>
        <begin position="336"/>
        <end position="358"/>
    </location>
</feature>
<organism evidence="5 6">
    <name type="scientific">Hydnum rufescens UP504</name>
    <dbReference type="NCBI Taxonomy" id="1448309"/>
    <lineage>
        <taxon>Eukaryota</taxon>
        <taxon>Fungi</taxon>
        <taxon>Dikarya</taxon>
        <taxon>Basidiomycota</taxon>
        <taxon>Agaricomycotina</taxon>
        <taxon>Agaricomycetes</taxon>
        <taxon>Cantharellales</taxon>
        <taxon>Hydnaceae</taxon>
        <taxon>Hydnum</taxon>
    </lineage>
</organism>
<dbReference type="GO" id="GO:0030170">
    <property type="term" value="F:pyridoxal phosphate binding"/>
    <property type="evidence" value="ECO:0007669"/>
    <property type="project" value="InterPro"/>
</dbReference>
<evidence type="ECO:0000256" key="4">
    <source>
        <dbReference type="SAM" id="Phobius"/>
    </source>
</evidence>
<feature type="compositionally biased region" description="Polar residues" evidence="3">
    <location>
        <begin position="216"/>
        <end position="229"/>
    </location>
</feature>
<evidence type="ECO:0008006" key="7">
    <source>
        <dbReference type="Google" id="ProtNLM"/>
    </source>
</evidence>
<dbReference type="OrthoDB" id="10047078at2759"/>
<keyword evidence="4" id="KW-0472">Membrane</keyword>
<dbReference type="EMBL" id="MU128980">
    <property type="protein sequence ID" value="KAF9512943.1"/>
    <property type="molecule type" value="Genomic_DNA"/>
</dbReference>
<accession>A0A9P6AVX0</accession>